<evidence type="ECO:0000313" key="1">
    <source>
        <dbReference type="EMBL" id="MBJ6361569.1"/>
    </source>
</evidence>
<gene>
    <name evidence="1" type="ORF">JFN88_09675</name>
</gene>
<dbReference type="RefSeq" id="WP_199019125.1">
    <property type="nucleotide sequence ID" value="NZ_JAELUP010000033.1"/>
</dbReference>
<reference evidence="1" key="1">
    <citation type="submission" date="2020-12" db="EMBL/GenBank/DDBJ databases">
        <authorList>
            <person name="Huq M.A."/>
        </authorList>
    </citation>
    <scope>NUCLEOTIDE SEQUENCE</scope>
    <source>
        <strain evidence="1">MAHUQ-46</strain>
    </source>
</reference>
<name>A0A934MQP8_9BACL</name>
<accession>A0A934MQP8</accession>
<dbReference type="EMBL" id="JAELUP010000033">
    <property type="protein sequence ID" value="MBJ6361569.1"/>
    <property type="molecule type" value="Genomic_DNA"/>
</dbReference>
<keyword evidence="2" id="KW-1185">Reference proteome</keyword>
<proteinExistence type="predicted"/>
<evidence type="ECO:0000313" key="2">
    <source>
        <dbReference type="Proteomes" id="UP000640274"/>
    </source>
</evidence>
<dbReference type="AlphaFoldDB" id="A0A934MQP8"/>
<comment type="caution">
    <text evidence="1">The sequence shown here is derived from an EMBL/GenBank/DDBJ whole genome shotgun (WGS) entry which is preliminary data.</text>
</comment>
<protein>
    <submittedName>
        <fullName evidence="1">Uncharacterized protein</fullName>
    </submittedName>
</protein>
<dbReference type="Proteomes" id="UP000640274">
    <property type="component" value="Unassembled WGS sequence"/>
</dbReference>
<sequence>MSQSKVIKVKEQFEEALNLVEKAFDCEKRLPEQVFLVPWQKKCVFDFDKAMGYSFWNELERLVTLSGDSFILMAVLDPHPVNYYYKEFSQYNWCIFPKGITANEYWNTIKWSPEDSPADAIVHNSEVVVWLSPTMKWAIWGERNCGICILGLSDETSSFTSESCLSIETAITDLVSLNFGNSIPDEMKSKFMSHYNDMN</sequence>
<organism evidence="1 2">
    <name type="scientific">Paenibacillus roseus</name>
    <dbReference type="NCBI Taxonomy" id="2798579"/>
    <lineage>
        <taxon>Bacteria</taxon>
        <taxon>Bacillati</taxon>
        <taxon>Bacillota</taxon>
        <taxon>Bacilli</taxon>
        <taxon>Bacillales</taxon>
        <taxon>Paenibacillaceae</taxon>
        <taxon>Paenibacillus</taxon>
    </lineage>
</organism>